<evidence type="ECO:0000256" key="20">
    <source>
        <dbReference type="ARBA" id="ARBA00042448"/>
    </source>
</evidence>
<evidence type="ECO:0000256" key="8">
    <source>
        <dbReference type="ARBA" id="ARBA00022692"/>
    </source>
</evidence>
<keyword evidence="14" id="KW-0325">Glycoprotein</keyword>
<evidence type="ECO:0000256" key="3">
    <source>
        <dbReference type="ARBA" id="ARBA00004922"/>
    </source>
</evidence>
<dbReference type="InterPro" id="IPR038578">
    <property type="entry name" value="GT29-like_sf"/>
</dbReference>
<evidence type="ECO:0000256" key="16">
    <source>
        <dbReference type="ARBA" id="ARBA00040101"/>
    </source>
</evidence>
<evidence type="ECO:0000256" key="5">
    <source>
        <dbReference type="ARBA" id="ARBA00022525"/>
    </source>
</evidence>
<proteinExistence type="inferred from homology"/>
<evidence type="ECO:0000256" key="4">
    <source>
        <dbReference type="ARBA" id="ARBA00006003"/>
    </source>
</evidence>
<reference evidence="25" key="1">
    <citation type="submission" date="2023-08" db="EMBL/GenBank/DDBJ databases">
        <authorList>
            <person name="Alioto T."/>
            <person name="Alioto T."/>
            <person name="Gomez Garrido J."/>
        </authorList>
    </citation>
    <scope>NUCLEOTIDE SEQUENCE</scope>
</reference>
<dbReference type="PANTHER" id="PTHR46032">
    <property type="entry name" value="ALPHA-2,3-SIALYLTRANSFERASE ST3GAL I ISOFORM X1"/>
    <property type="match status" value="1"/>
</dbReference>
<comment type="similarity">
    <text evidence="4">Belongs to the glycosyltransferase 29 family.</text>
</comment>
<keyword evidence="6" id="KW-0328">Glycosyltransferase</keyword>
<dbReference type="Pfam" id="PF00777">
    <property type="entry name" value="Glyco_transf_29"/>
    <property type="match status" value="1"/>
</dbReference>
<dbReference type="InterPro" id="IPR012163">
    <property type="entry name" value="Sialyl_trans"/>
</dbReference>
<dbReference type="PIRSF" id="PIRSF005557">
    <property type="entry name" value="Sialyl_trans"/>
    <property type="match status" value="1"/>
</dbReference>
<gene>
    <name evidence="25" type="ORF">XNOV1_A001180</name>
</gene>
<dbReference type="PANTHER" id="PTHR46032:SF6">
    <property type="entry name" value="CMP-N-ACETYLNEURAMINATE-BETA-GALACTOSAMIDE-ALPHA-2,3-SIALYLTRANSFERASE 1"/>
    <property type="match status" value="1"/>
</dbReference>
<dbReference type="InterPro" id="IPR001675">
    <property type="entry name" value="Glyco_trans_29"/>
</dbReference>
<evidence type="ECO:0000256" key="7">
    <source>
        <dbReference type="ARBA" id="ARBA00022679"/>
    </source>
</evidence>
<feature type="transmembrane region" description="Helical" evidence="24">
    <location>
        <begin position="12"/>
        <end position="34"/>
    </location>
</feature>
<sequence>MAPRLTPTKCIFYMCILTVSLLFLYSLTLSFHFFNLESVGKCWRVRGPSLWNKVKPPPNVFMSKDTNVTDDIFNWWKKIQGSKRNFTYFKETVTESFKLIPPVSDAFKPRPGHCRTCAVVGNSGHLIASHFGSLIDSHDAVIRINRGVVKGYEEDVGSKITHRVLYPESSPRVKNTTKILFFPYKVRDFDWLRQRFNSEDPRRKLNKDMVTVLHPAFMKYVYDVWLDSRAGYGSTGFMTVILALAVCDEVSVFGFGADADGNWSHYFEKAKYERLGTGLHSGKREYRTLEQLHAEGQLKFFKKL</sequence>
<dbReference type="InterPro" id="IPR051757">
    <property type="entry name" value="Beta-gal_alpha2-3_sialyltrans"/>
</dbReference>
<dbReference type="FunFam" id="3.90.1480.20:FF:000015">
    <property type="entry name" value="Lactosylceramide alpha-2,3-sialyltransferase"/>
    <property type="match status" value="1"/>
</dbReference>
<keyword evidence="10 24" id="KW-1133">Transmembrane helix</keyword>
<evidence type="ECO:0000256" key="12">
    <source>
        <dbReference type="ARBA" id="ARBA00023136"/>
    </source>
</evidence>
<evidence type="ECO:0000256" key="10">
    <source>
        <dbReference type="ARBA" id="ARBA00022989"/>
    </source>
</evidence>
<evidence type="ECO:0000256" key="1">
    <source>
        <dbReference type="ARBA" id="ARBA00004447"/>
    </source>
</evidence>
<evidence type="ECO:0000256" key="19">
    <source>
        <dbReference type="ARBA" id="ARBA00042022"/>
    </source>
</evidence>
<keyword evidence="12 24" id="KW-0472">Membrane</keyword>
<organism evidence="25 26">
    <name type="scientific">Xyrichtys novacula</name>
    <name type="common">Pearly razorfish</name>
    <name type="synonym">Hemipteronotus novacula</name>
    <dbReference type="NCBI Taxonomy" id="13765"/>
    <lineage>
        <taxon>Eukaryota</taxon>
        <taxon>Metazoa</taxon>
        <taxon>Chordata</taxon>
        <taxon>Craniata</taxon>
        <taxon>Vertebrata</taxon>
        <taxon>Euteleostomi</taxon>
        <taxon>Actinopterygii</taxon>
        <taxon>Neopterygii</taxon>
        <taxon>Teleostei</taxon>
        <taxon>Neoteleostei</taxon>
        <taxon>Acanthomorphata</taxon>
        <taxon>Eupercaria</taxon>
        <taxon>Labriformes</taxon>
        <taxon>Labridae</taxon>
        <taxon>Xyrichtys</taxon>
    </lineage>
</organism>
<dbReference type="GO" id="GO:0097503">
    <property type="term" value="P:sialylation"/>
    <property type="evidence" value="ECO:0007669"/>
    <property type="project" value="TreeGrafter"/>
</dbReference>
<dbReference type="Gene3D" id="3.90.1480.20">
    <property type="entry name" value="Glycosyl transferase family 29"/>
    <property type="match status" value="1"/>
</dbReference>
<dbReference type="GO" id="GO:0005576">
    <property type="term" value="C:extracellular region"/>
    <property type="evidence" value="ECO:0007669"/>
    <property type="project" value="UniProtKB-SubCell"/>
</dbReference>
<dbReference type="EC" id="2.4.3.4" evidence="15"/>
<accession>A0AAV1EZC8</accession>
<evidence type="ECO:0000256" key="6">
    <source>
        <dbReference type="ARBA" id="ARBA00022676"/>
    </source>
</evidence>
<evidence type="ECO:0000256" key="21">
    <source>
        <dbReference type="ARBA" id="ARBA00042682"/>
    </source>
</evidence>
<evidence type="ECO:0000256" key="15">
    <source>
        <dbReference type="ARBA" id="ARBA00039107"/>
    </source>
</evidence>
<protein>
    <recommendedName>
        <fullName evidence="16">CMP-N-acetylneuraminate-beta-galactosamide-alpha-2,3-sialyltransferase 1</fullName>
        <ecNumber evidence="15">2.4.3.4</ecNumber>
    </recommendedName>
    <alternativeName>
        <fullName evidence="22">Gal-NAc6S</fullName>
    </alternativeName>
    <alternativeName>
        <fullName evidence="20">Gal-beta-1,3-GalNAc-alpha-2,3-sialyltransferase</fullName>
    </alternativeName>
    <alternativeName>
        <fullName evidence="18">ST3Gal I</fullName>
    </alternativeName>
    <alternativeName>
        <fullName evidence="19">ST3GalA.1</fullName>
    </alternativeName>
    <alternativeName>
        <fullName evidence="17">ST3O</fullName>
    </alternativeName>
    <alternativeName>
        <fullName evidence="21">Sialyltransferase 4A</fullName>
    </alternativeName>
</protein>
<keyword evidence="5" id="KW-0964">Secreted</keyword>
<evidence type="ECO:0000256" key="13">
    <source>
        <dbReference type="ARBA" id="ARBA00023157"/>
    </source>
</evidence>
<dbReference type="EMBL" id="OY660867">
    <property type="protein sequence ID" value="CAJ1054237.1"/>
    <property type="molecule type" value="Genomic_DNA"/>
</dbReference>
<dbReference type="Proteomes" id="UP001178508">
    <property type="component" value="Chromosome 4"/>
</dbReference>
<evidence type="ECO:0000313" key="25">
    <source>
        <dbReference type="EMBL" id="CAJ1054237.1"/>
    </source>
</evidence>
<keyword evidence="8 24" id="KW-0812">Transmembrane</keyword>
<keyword evidence="26" id="KW-1185">Reference proteome</keyword>
<comment type="subcellular location">
    <subcellularLocation>
        <location evidence="1">Golgi apparatus</location>
        <location evidence="1">Golgi stack membrane</location>
        <topology evidence="1">Single-pass type II membrane protein</topology>
    </subcellularLocation>
    <subcellularLocation>
        <location evidence="2">Secreted</location>
    </subcellularLocation>
</comment>
<evidence type="ECO:0000256" key="23">
    <source>
        <dbReference type="PIRSR" id="PIRSR005557-2"/>
    </source>
</evidence>
<dbReference type="GO" id="GO:0032580">
    <property type="term" value="C:Golgi cisterna membrane"/>
    <property type="evidence" value="ECO:0007669"/>
    <property type="project" value="UniProtKB-SubCell"/>
</dbReference>
<evidence type="ECO:0000313" key="26">
    <source>
        <dbReference type="Proteomes" id="UP001178508"/>
    </source>
</evidence>
<keyword evidence="9" id="KW-0735">Signal-anchor</keyword>
<dbReference type="GO" id="GO:1901137">
    <property type="term" value="P:carbohydrate derivative biosynthetic process"/>
    <property type="evidence" value="ECO:0007669"/>
    <property type="project" value="UniProtKB-ARBA"/>
</dbReference>
<name>A0AAV1EZC8_XYRNO</name>
<evidence type="ECO:0000256" key="24">
    <source>
        <dbReference type="SAM" id="Phobius"/>
    </source>
</evidence>
<comment type="pathway">
    <text evidence="3">Protein modification; protein glycosylation.</text>
</comment>
<evidence type="ECO:0000256" key="2">
    <source>
        <dbReference type="ARBA" id="ARBA00004613"/>
    </source>
</evidence>
<evidence type="ECO:0000256" key="17">
    <source>
        <dbReference type="ARBA" id="ARBA00041507"/>
    </source>
</evidence>
<evidence type="ECO:0000256" key="11">
    <source>
        <dbReference type="ARBA" id="ARBA00023034"/>
    </source>
</evidence>
<keyword evidence="7" id="KW-0808">Transferase</keyword>
<keyword evidence="11" id="KW-0333">Golgi apparatus</keyword>
<evidence type="ECO:0000256" key="22">
    <source>
        <dbReference type="ARBA" id="ARBA00042991"/>
    </source>
</evidence>
<keyword evidence="13" id="KW-1015">Disulfide bond</keyword>
<dbReference type="AlphaFoldDB" id="A0AAV1EZC8"/>
<evidence type="ECO:0000256" key="14">
    <source>
        <dbReference type="ARBA" id="ARBA00023180"/>
    </source>
</evidence>
<dbReference type="GO" id="GO:0003836">
    <property type="term" value="F:beta-galactoside (CMP) alpha-2,3-sialyltransferase activity"/>
    <property type="evidence" value="ECO:0007669"/>
    <property type="project" value="UniProtKB-EC"/>
</dbReference>
<feature type="disulfide bond" evidence="23">
    <location>
        <begin position="117"/>
        <end position="247"/>
    </location>
</feature>
<evidence type="ECO:0000256" key="18">
    <source>
        <dbReference type="ARBA" id="ARBA00041997"/>
    </source>
</evidence>
<evidence type="ECO:0000256" key="9">
    <source>
        <dbReference type="ARBA" id="ARBA00022968"/>
    </source>
</evidence>